<dbReference type="PANTHER" id="PTHR10643:SF2">
    <property type="entry name" value="KINETOCHORE PROTEIN NDC80 HOMOLOG"/>
    <property type="match status" value="1"/>
</dbReference>
<keyword evidence="3 10" id="KW-0132">Cell division</keyword>
<evidence type="ECO:0000256" key="7">
    <source>
        <dbReference type="ARBA" id="ARBA00023242"/>
    </source>
</evidence>
<dbReference type="AlphaFoldDB" id="A0A8X6YFK8"/>
<comment type="caution">
    <text evidence="14">The sequence shown here is derived from an EMBL/GenBank/DDBJ whole genome shotgun (WGS) entry which is preliminary data.</text>
</comment>
<keyword evidence="15" id="KW-1185">Reference proteome</keyword>
<feature type="region of interest" description="Disordered" evidence="12">
    <location>
        <begin position="22"/>
        <end position="59"/>
    </location>
</feature>
<accession>A0A8X6YFK8</accession>
<keyword evidence="8 10" id="KW-0131">Cell cycle</keyword>
<evidence type="ECO:0000256" key="6">
    <source>
        <dbReference type="ARBA" id="ARBA00023054"/>
    </source>
</evidence>
<dbReference type="GO" id="GO:0051315">
    <property type="term" value="P:attachment of mitotic spindle microtubules to kinetochore"/>
    <property type="evidence" value="ECO:0007669"/>
    <property type="project" value="UniProtKB-UniRule"/>
</dbReference>
<evidence type="ECO:0000256" key="3">
    <source>
        <dbReference type="ARBA" id="ARBA00022618"/>
    </source>
</evidence>
<dbReference type="InterPro" id="IPR055260">
    <property type="entry name" value="Ndc80_CH"/>
</dbReference>
<dbReference type="GO" id="GO:0005634">
    <property type="term" value="C:nucleus"/>
    <property type="evidence" value="ECO:0007669"/>
    <property type="project" value="UniProtKB-SubCell"/>
</dbReference>
<evidence type="ECO:0000256" key="2">
    <source>
        <dbReference type="ARBA" id="ARBA00022454"/>
    </source>
</evidence>
<evidence type="ECO:0000256" key="4">
    <source>
        <dbReference type="ARBA" id="ARBA00022776"/>
    </source>
</evidence>
<evidence type="ECO:0000256" key="9">
    <source>
        <dbReference type="ARBA" id="ARBA00023328"/>
    </source>
</evidence>
<sequence length="611" mass="71265">MSLRKSSTTRIPVIRNTLGRNSLQNENPSIKCRRSSSLDARARGSGGVPFKPRSMSEERKSLYHSSRKSSLTFNECKTIKDQRPLADKAYQRKKILELVEFLNETNFMYQISASKLQQPSKKDFEMIFQHLVQFFEPDYVVKRIEEEAPRILKSLCYHFIPPKSSFLYIARTNWPTLLGCLLFLMDMAKFVEKIDPKLFFSAAEIENPEEHAILLNYIFSSYISREDNEEEISFFTELIKSRKPYDIVNLQEKNKELNLALDQVQKEMEEINDLKASSEEYDIVSKHYENYFCQMANHQKKKEMDCEHLSQELAEKETELQNLKDILAQKQASFDAQGFDGKKQMSYYENRKGELSEKLQIKKSAFKKLQNECWDVEMQYAKDFDKGTSICETFNEVYSNVHELTNNILDTLQNANPVAKTLCSNLTFNFPECKMQLGQKSILQQSNTRKSTLEEIKKKIDSTDLFLNCLATKENEKLQELTIKKSDLSVKIKVASSQETKKEHDLNAEEKQALEEVKALEVECDELLRELEKVRALTLVTENKNKTLLDEYKELQEKKRKMLRTLNSYLNEQKKLFIHHSKVLEDTKKETEEAGEEICAVIAEKVRKINT</sequence>
<comment type="subcellular location">
    <subcellularLocation>
        <location evidence="10">Chromosome</location>
        <location evidence="10">Centromere</location>
        <location evidence="10">Kinetochore</location>
    </subcellularLocation>
    <subcellularLocation>
        <location evidence="10">Nucleus</location>
    </subcellularLocation>
</comment>
<keyword evidence="9 10" id="KW-0137">Centromere</keyword>
<evidence type="ECO:0000256" key="10">
    <source>
        <dbReference type="RuleBase" id="RU368072"/>
    </source>
</evidence>
<organism evidence="14 15">
    <name type="scientific">Trichonephila inaurata madagascariensis</name>
    <dbReference type="NCBI Taxonomy" id="2747483"/>
    <lineage>
        <taxon>Eukaryota</taxon>
        <taxon>Metazoa</taxon>
        <taxon>Ecdysozoa</taxon>
        <taxon>Arthropoda</taxon>
        <taxon>Chelicerata</taxon>
        <taxon>Arachnida</taxon>
        <taxon>Araneae</taxon>
        <taxon>Araneomorphae</taxon>
        <taxon>Entelegynae</taxon>
        <taxon>Araneoidea</taxon>
        <taxon>Nephilidae</taxon>
        <taxon>Trichonephila</taxon>
        <taxon>Trichonephila inaurata</taxon>
    </lineage>
</organism>
<proteinExistence type="inferred from homology"/>
<feature type="coiled-coil region" evidence="11">
    <location>
        <begin position="503"/>
        <end position="572"/>
    </location>
</feature>
<evidence type="ECO:0000256" key="1">
    <source>
        <dbReference type="ARBA" id="ARBA00007050"/>
    </source>
</evidence>
<evidence type="ECO:0000256" key="8">
    <source>
        <dbReference type="ARBA" id="ARBA00023306"/>
    </source>
</evidence>
<keyword evidence="2 10" id="KW-0158">Chromosome</keyword>
<evidence type="ECO:0000313" key="14">
    <source>
        <dbReference type="EMBL" id="GFY71996.1"/>
    </source>
</evidence>
<comment type="function">
    <text evidence="10">Acts as a component of the essential kinetochore-associated NDC80 complex, which is required for chromosome segregation and spindle checkpoint activity.</text>
</comment>
<reference evidence="14" key="1">
    <citation type="submission" date="2020-08" db="EMBL/GenBank/DDBJ databases">
        <title>Multicomponent nature underlies the extraordinary mechanical properties of spider dragline silk.</title>
        <authorList>
            <person name="Kono N."/>
            <person name="Nakamura H."/>
            <person name="Mori M."/>
            <person name="Yoshida Y."/>
            <person name="Ohtoshi R."/>
            <person name="Malay A.D."/>
            <person name="Moran D.A.P."/>
            <person name="Tomita M."/>
            <person name="Numata K."/>
            <person name="Arakawa K."/>
        </authorList>
    </citation>
    <scope>NUCLEOTIDE SEQUENCE</scope>
</reference>
<keyword evidence="6 11" id="KW-0175">Coiled coil</keyword>
<dbReference type="GO" id="GO:0031262">
    <property type="term" value="C:Ndc80 complex"/>
    <property type="evidence" value="ECO:0007669"/>
    <property type="project" value="UniProtKB-UniRule"/>
</dbReference>
<evidence type="ECO:0000259" key="13">
    <source>
        <dbReference type="Pfam" id="PF03801"/>
    </source>
</evidence>
<dbReference type="Proteomes" id="UP000886998">
    <property type="component" value="Unassembled WGS sequence"/>
</dbReference>
<dbReference type="InterPro" id="IPR038273">
    <property type="entry name" value="Ndc80_sf"/>
</dbReference>
<dbReference type="InterPro" id="IPR005550">
    <property type="entry name" value="Kinetochore_Ndc80"/>
</dbReference>
<evidence type="ECO:0000256" key="5">
    <source>
        <dbReference type="ARBA" id="ARBA00022838"/>
    </source>
</evidence>
<dbReference type="EMBL" id="BMAV01019199">
    <property type="protein sequence ID" value="GFY71996.1"/>
    <property type="molecule type" value="Genomic_DNA"/>
</dbReference>
<dbReference type="PANTHER" id="PTHR10643">
    <property type="entry name" value="KINETOCHORE PROTEIN NDC80"/>
    <property type="match status" value="1"/>
</dbReference>
<comment type="subunit">
    <text evidence="10">Component of the NDC80 complex.</text>
</comment>
<keyword evidence="5 10" id="KW-0995">Kinetochore</keyword>
<keyword evidence="4 10" id="KW-0498">Mitosis</keyword>
<evidence type="ECO:0000256" key="11">
    <source>
        <dbReference type="SAM" id="Coils"/>
    </source>
</evidence>
<feature type="domain" description="Kinetochore protein Ndc80 CH" evidence="13">
    <location>
        <begin position="58"/>
        <end position="193"/>
    </location>
</feature>
<feature type="coiled-coil region" evidence="11">
    <location>
        <begin position="247"/>
        <end position="372"/>
    </location>
</feature>
<evidence type="ECO:0000256" key="12">
    <source>
        <dbReference type="SAM" id="MobiDB-lite"/>
    </source>
</evidence>
<dbReference type="Pfam" id="PF03801">
    <property type="entry name" value="Ndc80_HEC"/>
    <property type="match status" value="1"/>
</dbReference>
<dbReference type="OrthoDB" id="6427916at2759"/>
<keyword evidence="7 10" id="KW-0539">Nucleus</keyword>
<dbReference type="GO" id="GO:0051301">
    <property type="term" value="P:cell division"/>
    <property type="evidence" value="ECO:0007669"/>
    <property type="project" value="UniProtKB-UniRule"/>
</dbReference>
<evidence type="ECO:0000313" key="15">
    <source>
        <dbReference type="Proteomes" id="UP000886998"/>
    </source>
</evidence>
<dbReference type="Gene3D" id="1.10.418.30">
    <property type="entry name" value="Ncd80 complex, Ncd80 subunit"/>
    <property type="match status" value="1"/>
</dbReference>
<protein>
    <recommendedName>
        <fullName evidence="10">Kinetochore protein NDC80</fullName>
    </recommendedName>
</protein>
<gene>
    <name evidence="14" type="primary">NDC80</name>
    <name evidence="14" type="ORF">TNIN_348681</name>
</gene>
<comment type="similarity">
    <text evidence="1 10">Belongs to the NDC80/HEC1 family.</text>
</comment>
<name>A0A8X6YFK8_9ARAC</name>